<dbReference type="InterPro" id="IPR036986">
    <property type="entry name" value="S4_RNA-bd_sf"/>
</dbReference>
<dbReference type="EC" id="5.4.99.-" evidence="4"/>
<dbReference type="InterPro" id="IPR000748">
    <property type="entry name" value="PsdUridine_synth_RsuA/RluB/E/F"/>
</dbReference>
<keyword evidence="3" id="KW-0694">RNA-binding</keyword>
<proteinExistence type="inferred from homology"/>
<feature type="domain" description="RNA-binding S4" evidence="5">
    <location>
        <begin position="10"/>
        <end position="68"/>
    </location>
</feature>
<sequence length="242" mass="27252">MNMSNEQFPMRINKYLAHKGICTRRQADDWIAQGRVMVGGEPAVIGQQIQAEDEVVVRSKDLAKAASDRVYFAFNKPIGLATEDVLEKLVPTLPKKAKDVFPVGRLDKVSHGLLVLTNDGRVTDRLLNPKYVHDKEYVVRTDKPITQNFLTRMGKGVKLEDGYITKTAMLAGEVGAKRFSIILTEGRKHQIRRMCTVLGFAVKDLRRVRVMNLKLSGLEPGEYREVIGKELKVFLKSLGMVK</sequence>
<name>A0A2H0UKZ3_9BACT</name>
<dbReference type="PROSITE" id="PS01149">
    <property type="entry name" value="PSI_RSU"/>
    <property type="match status" value="1"/>
</dbReference>
<dbReference type="PANTHER" id="PTHR47683:SF2">
    <property type="entry name" value="RNA-BINDING S4 DOMAIN-CONTAINING PROTEIN"/>
    <property type="match status" value="1"/>
</dbReference>
<dbReference type="InterPro" id="IPR006145">
    <property type="entry name" value="PsdUridine_synth_RsuA/RluA"/>
</dbReference>
<evidence type="ECO:0000259" key="5">
    <source>
        <dbReference type="SMART" id="SM00363"/>
    </source>
</evidence>
<dbReference type="GO" id="GO:0120159">
    <property type="term" value="F:rRNA pseudouridine synthase activity"/>
    <property type="evidence" value="ECO:0007669"/>
    <property type="project" value="UniProtKB-ARBA"/>
</dbReference>
<dbReference type="InterPro" id="IPR002942">
    <property type="entry name" value="S4_RNA-bd"/>
</dbReference>
<dbReference type="PROSITE" id="PS50889">
    <property type="entry name" value="S4"/>
    <property type="match status" value="1"/>
</dbReference>
<dbReference type="SUPFAM" id="SSF55120">
    <property type="entry name" value="Pseudouridine synthase"/>
    <property type="match status" value="1"/>
</dbReference>
<dbReference type="InterPro" id="IPR020103">
    <property type="entry name" value="PsdUridine_synth_cat_dom_sf"/>
</dbReference>
<dbReference type="GO" id="GO:0003723">
    <property type="term" value="F:RNA binding"/>
    <property type="evidence" value="ECO:0007669"/>
    <property type="project" value="UniProtKB-KW"/>
</dbReference>
<dbReference type="Gene3D" id="3.30.70.1560">
    <property type="entry name" value="Alpha-L RNA-binding motif"/>
    <property type="match status" value="1"/>
</dbReference>
<evidence type="ECO:0000256" key="2">
    <source>
        <dbReference type="ARBA" id="ARBA00023235"/>
    </source>
</evidence>
<evidence type="ECO:0000256" key="3">
    <source>
        <dbReference type="PROSITE-ProRule" id="PRU00182"/>
    </source>
</evidence>
<organism evidence="6 7">
    <name type="scientific">Candidatus Harrisonbacteria bacterium CG10_big_fil_rev_8_21_14_0_10_49_15</name>
    <dbReference type="NCBI Taxonomy" id="1974587"/>
    <lineage>
        <taxon>Bacteria</taxon>
        <taxon>Candidatus Harrisoniibacteriota</taxon>
    </lineage>
</organism>
<comment type="caution">
    <text evidence="6">The sequence shown here is derived from an EMBL/GenBank/DDBJ whole genome shotgun (WGS) entry which is preliminary data.</text>
</comment>
<dbReference type="CDD" id="cd00165">
    <property type="entry name" value="S4"/>
    <property type="match status" value="1"/>
</dbReference>
<dbReference type="PANTHER" id="PTHR47683">
    <property type="entry name" value="PSEUDOURIDINE SYNTHASE FAMILY PROTEIN-RELATED"/>
    <property type="match status" value="1"/>
</dbReference>
<dbReference type="Proteomes" id="UP000229526">
    <property type="component" value="Unassembled WGS sequence"/>
</dbReference>
<dbReference type="EMBL" id="PFBD01000020">
    <property type="protein sequence ID" value="PIR87084.1"/>
    <property type="molecule type" value="Genomic_DNA"/>
</dbReference>
<dbReference type="GO" id="GO:0000455">
    <property type="term" value="P:enzyme-directed rRNA pseudouridine synthesis"/>
    <property type="evidence" value="ECO:0007669"/>
    <property type="project" value="UniProtKB-ARBA"/>
</dbReference>
<dbReference type="NCBIfam" id="TIGR00093">
    <property type="entry name" value="pseudouridine synthase"/>
    <property type="match status" value="1"/>
</dbReference>
<dbReference type="InterPro" id="IPR050343">
    <property type="entry name" value="RsuA_PseudoU_synthase"/>
</dbReference>
<dbReference type="Pfam" id="PF00849">
    <property type="entry name" value="PseudoU_synth_2"/>
    <property type="match status" value="1"/>
</dbReference>
<accession>A0A2H0UKZ3</accession>
<dbReference type="SUPFAM" id="SSF55174">
    <property type="entry name" value="Alpha-L RNA-binding motif"/>
    <property type="match status" value="1"/>
</dbReference>
<dbReference type="InterPro" id="IPR018496">
    <property type="entry name" value="PsdUridine_synth_RsuA/RluB_CS"/>
</dbReference>
<dbReference type="Gene3D" id="3.10.290.10">
    <property type="entry name" value="RNA-binding S4 domain"/>
    <property type="match status" value="1"/>
</dbReference>
<dbReference type="InterPro" id="IPR020094">
    <property type="entry name" value="TruA/RsuA/RluB/E/F_N"/>
</dbReference>
<evidence type="ECO:0000313" key="7">
    <source>
        <dbReference type="Proteomes" id="UP000229526"/>
    </source>
</evidence>
<dbReference type="Pfam" id="PF01479">
    <property type="entry name" value="S4"/>
    <property type="match status" value="1"/>
</dbReference>
<gene>
    <name evidence="6" type="ORF">COU11_02540</name>
</gene>
<dbReference type="SMART" id="SM00363">
    <property type="entry name" value="S4"/>
    <property type="match status" value="1"/>
</dbReference>
<comment type="similarity">
    <text evidence="1 4">Belongs to the pseudouridine synthase RsuA family.</text>
</comment>
<dbReference type="AlphaFoldDB" id="A0A2H0UKZ3"/>
<dbReference type="InterPro" id="IPR042092">
    <property type="entry name" value="PsdUridine_s_RsuA/RluB/E/F_cat"/>
</dbReference>
<reference evidence="7" key="1">
    <citation type="submission" date="2017-09" db="EMBL/GenBank/DDBJ databases">
        <title>Depth-based differentiation of microbial function through sediment-hosted aquifers and enrichment of novel symbionts in the deep terrestrial subsurface.</title>
        <authorList>
            <person name="Probst A.J."/>
            <person name="Ladd B."/>
            <person name="Jarett J.K."/>
            <person name="Geller-Mcgrath D.E."/>
            <person name="Sieber C.M.K."/>
            <person name="Emerson J.B."/>
            <person name="Anantharaman K."/>
            <person name="Thomas B.C."/>
            <person name="Malmstrom R."/>
            <person name="Stieglmeier M."/>
            <person name="Klingl A."/>
            <person name="Woyke T."/>
            <person name="Ryan C.M."/>
            <person name="Banfield J.F."/>
        </authorList>
    </citation>
    <scope>NUCLEOTIDE SEQUENCE [LARGE SCALE GENOMIC DNA]</scope>
</reference>
<evidence type="ECO:0000256" key="1">
    <source>
        <dbReference type="ARBA" id="ARBA00008348"/>
    </source>
</evidence>
<keyword evidence="2 4" id="KW-0413">Isomerase</keyword>
<protein>
    <recommendedName>
        <fullName evidence="4">Pseudouridine synthase</fullName>
        <ecNumber evidence="4">5.4.99.-</ecNumber>
    </recommendedName>
</protein>
<dbReference type="Gene3D" id="3.30.70.580">
    <property type="entry name" value="Pseudouridine synthase I, catalytic domain, N-terminal subdomain"/>
    <property type="match status" value="1"/>
</dbReference>
<evidence type="ECO:0000313" key="6">
    <source>
        <dbReference type="EMBL" id="PIR87084.1"/>
    </source>
</evidence>
<evidence type="ECO:0000256" key="4">
    <source>
        <dbReference type="RuleBase" id="RU003887"/>
    </source>
</evidence>